<gene>
    <name evidence="2" type="ORF">BRW65_24205</name>
</gene>
<accession>A0A1Q4HN76</accession>
<comment type="caution">
    <text evidence="2">The sequence shown here is derived from an EMBL/GenBank/DDBJ whole genome shotgun (WGS) entry which is preliminary data.</text>
</comment>
<evidence type="ECO:0000313" key="3">
    <source>
        <dbReference type="Proteomes" id="UP000186438"/>
    </source>
</evidence>
<dbReference type="InterPro" id="IPR029069">
    <property type="entry name" value="HotDog_dom_sf"/>
</dbReference>
<dbReference type="Gene3D" id="3.10.129.10">
    <property type="entry name" value="Hotdog Thioesterase"/>
    <property type="match status" value="1"/>
</dbReference>
<dbReference type="RefSeq" id="WP_244168192.1">
    <property type="nucleotide sequence ID" value="NZ_MPNT01000031.1"/>
</dbReference>
<dbReference type="STRING" id="53378.BRW65_24205"/>
<dbReference type="Pfam" id="PF02551">
    <property type="entry name" value="Acyl_CoA_thio"/>
    <property type="match status" value="1"/>
</dbReference>
<dbReference type="Proteomes" id="UP000186438">
    <property type="component" value="Unassembled WGS sequence"/>
</dbReference>
<dbReference type="CDD" id="cd03444">
    <property type="entry name" value="Thioesterase_II_repeat1"/>
    <property type="match status" value="1"/>
</dbReference>
<dbReference type="SUPFAM" id="SSF54637">
    <property type="entry name" value="Thioesterase/thiol ester dehydrase-isomerase"/>
    <property type="match status" value="1"/>
</dbReference>
<sequence>MSGLLSDDSVPISRGEAVTTHVESAWPSYPDYRVDISPCRFTGQADTPREGYLHQALLAQSTTHWTIAAGMLPHRGFGEADAHRTLSTGVMKATIAFHDDVDVSDWLLYSNCALWSGRGLVQGEGRVHTRDGRLAASYSVQAMVRRFDRSPEDMGHDSRTAM</sequence>
<dbReference type="InterPro" id="IPR025652">
    <property type="entry name" value="TesB_C"/>
</dbReference>
<feature type="domain" description="Acyl-CoA thioesterase 2 C-terminal" evidence="1">
    <location>
        <begin position="46"/>
        <end position="140"/>
    </location>
</feature>
<reference evidence="2 3" key="1">
    <citation type="submission" date="2016-11" db="EMBL/GenBank/DDBJ databases">
        <title>Genome sequences of unsequenced Mycobacteria.</title>
        <authorList>
            <person name="Greninger A.L."/>
            <person name="Fang F."/>
            <person name="Jerome K.R."/>
        </authorList>
    </citation>
    <scope>NUCLEOTIDE SEQUENCE [LARGE SCALE GENOMIC DNA]</scope>
    <source>
        <strain evidence="2 3">M11</strain>
    </source>
</reference>
<protein>
    <recommendedName>
        <fullName evidence="1">Acyl-CoA thioesterase 2 C-terminal domain-containing protein</fullName>
    </recommendedName>
</protein>
<dbReference type="EMBL" id="MPNT01000031">
    <property type="protein sequence ID" value="OJZ68984.1"/>
    <property type="molecule type" value="Genomic_DNA"/>
</dbReference>
<name>A0A1Q4HN76_9MYCO</name>
<evidence type="ECO:0000259" key="1">
    <source>
        <dbReference type="Pfam" id="PF02551"/>
    </source>
</evidence>
<organism evidence="2 3">
    <name type="scientific">Mycobacterium paraffinicum</name>
    <dbReference type="NCBI Taxonomy" id="53378"/>
    <lineage>
        <taxon>Bacteria</taxon>
        <taxon>Bacillati</taxon>
        <taxon>Actinomycetota</taxon>
        <taxon>Actinomycetes</taxon>
        <taxon>Mycobacteriales</taxon>
        <taxon>Mycobacteriaceae</taxon>
        <taxon>Mycobacterium</taxon>
    </lineage>
</organism>
<dbReference type="AlphaFoldDB" id="A0A1Q4HN76"/>
<keyword evidence="3" id="KW-1185">Reference proteome</keyword>
<evidence type="ECO:0000313" key="2">
    <source>
        <dbReference type="EMBL" id="OJZ68984.1"/>
    </source>
</evidence>
<proteinExistence type="predicted"/>